<evidence type="ECO:0000256" key="8">
    <source>
        <dbReference type="SAM" id="MobiDB-lite"/>
    </source>
</evidence>
<comment type="similarity">
    <text evidence="2">Belongs to the BCCT transporter (TC 2.A.15) family.</text>
</comment>
<name>A0AAJ1U2Z2_9ACTN</name>
<comment type="subcellular location">
    <subcellularLocation>
        <location evidence="1">Cell membrane</location>
        <topology evidence="1">Multi-pass membrane protein</topology>
    </subcellularLocation>
</comment>
<evidence type="ECO:0000256" key="6">
    <source>
        <dbReference type="ARBA" id="ARBA00022989"/>
    </source>
</evidence>
<feature type="transmembrane region" description="Helical" evidence="9">
    <location>
        <begin position="376"/>
        <end position="400"/>
    </location>
</feature>
<evidence type="ECO:0000313" key="11">
    <source>
        <dbReference type="Proteomes" id="UP001239215"/>
    </source>
</evidence>
<feature type="region of interest" description="Disordered" evidence="8">
    <location>
        <begin position="1"/>
        <end position="29"/>
    </location>
</feature>
<accession>A0AAJ1U2Z2</accession>
<evidence type="ECO:0000256" key="1">
    <source>
        <dbReference type="ARBA" id="ARBA00004651"/>
    </source>
</evidence>
<dbReference type="InterPro" id="IPR000060">
    <property type="entry name" value="BCCT_transptr"/>
</dbReference>
<feature type="transmembrane region" description="Helical" evidence="9">
    <location>
        <begin position="474"/>
        <end position="495"/>
    </location>
</feature>
<dbReference type="AlphaFoldDB" id="A0AAJ1U2Z2"/>
<keyword evidence="7 9" id="KW-0472">Membrane</keyword>
<evidence type="ECO:0000256" key="5">
    <source>
        <dbReference type="ARBA" id="ARBA00022692"/>
    </source>
</evidence>
<feature type="transmembrane region" description="Helical" evidence="9">
    <location>
        <begin position="76"/>
        <end position="95"/>
    </location>
</feature>
<evidence type="ECO:0000256" key="3">
    <source>
        <dbReference type="ARBA" id="ARBA00022448"/>
    </source>
</evidence>
<keyword evidence="4" id="KW-1003">Cell membrane</keyword>
<feature type="transmembrane region" description="Helical" evidence="9">
    <location>
        <begin position="434"/>
        <end position="462"/>
    </location>
</feature>
<proteinExistence type="inferred from homology"/>
<feature type="transmembrane region" description="Helical" evidence="9">
    <location>
        <begin position="215"/>
        <end position="236"/>
    </location>
</feature>
<keyword evidence="6 9" id="KW-1133">Transmembrane helix</keyword>
<feature type="transmembrane region" description="Helical" evidence="9">
    <location>
        <begin position="288"/>
        <end position="308"/>
    </location>
</feature>
<dbReference type="PANTHER" id="PTHR30047">
    <property type="entry name" value="HIGH-AFFINITY CHOLINE TRANSPORT PROTEIN-RELATED"/>
    <property type="match status" value="1"/>
</dbReference>
<evidence type="ECO:0000313" key="10">
    <source>
        <dbReference type="EMBL" id="MDQ1106424.1"/>
    </source>
</evidence>
<feature type="transmembrane region" description="Helical" evidence="9">
    <location>
        <begin position="38"/>
        <end position="56"/>
    </location>
</feature>
<evidence type="ECO:0000256" key="9">
    <source>
        <dbReference type="SAM" id="Phobius"/>
    </source>
</evidence>
<gene>
    <name evidence="10" type="ORF">QE405_003708</name>
</gene>
<dbReference type="GO" id="GO:0022857">
    <property type="term" value="F:transmembrane transporter activity"/>
    <property type="evidence" value="ECO:0007669"/>
    <property type="project" value="InterPro"/>
</dbReference>
<dbReference type="NCBIfam" id="TIGR00842">
    <property type="entry name" value="bcct"/>
    <property type="match status" value="1"/>
</dbReference>
<sequence>MAVPRRDLERDIPPVSDTPSTADAPPSRRRLQSVRPTVFWPALAILAVVVVVSIAFPERTGDAFSAAQEEVIGVFGWYYSLIVTGFVIFAIWVAVGRFGDIRLGPDDEGAEYGFLVWFSMLFAAGMGIGLVFWGAAEPLNFYTSPKPGVEGDDVELAHAAMSQTFLHWGLHAWAIYVVVGLALAYAIHRKGRSVSLRWVLEPLLGDRVKGGLGDAIDVVAIVGTIAGVATSLGLGVSQIGAGLESLGVVDEAGTPLLVLLIVLISVAATASVVSGLDKGIKWLSNINLGMAGIFVVALLLLGPTLFVLRSFVENVGEYLFTIVPNSFDTSAFFGEEGQEWQGLWTTFYWGWWMSWAPFVGVFIARISRGRTVREFVAGVLLVPTTVSAIWFSILGGSAIYREKFGDGGLLDADGSVTSESVLFRLVGDLPGGTLLSGLAIVLVAIFFVTSSDSGSLVVDMLASGGDTDPPRWSRVLWCVIEALVAIGLLVAGGLGALQTGAILTALPFSVIMVAMCVALYKAFKAEYTEIRRLDLKARRKVLADEVGETVTSDLVANFEDHFGDQVDQRIDERVEDKLGMTGEIPVVSAESDSRR</sequence>
<feature type="transmembrane region" description="Helical" evidence="9">
    <location>
        <begin position="501"/>
        <end position="523"/>
    </location>
</feature>
<evidence type="ECO:0000256" key="4">
    <source>
        <dbReference type="ARBA" id="ARBA00022475"/>
    </source>
</evidence>
<dbReference type="Pfam" id="PF02028">
    <property type="entry name" value="BCCT"/>
    <property type="match status" value="1"/>
</dbReference>
<dbReference type="PANTHER" id="PTHR30047:SF7">
    <property type="entry name" value="HIGH-AFFINITY CHOLINE TRANSPORT PROTEIN"/>
    <property type="match status" value="1"/>
</dbReference>
<evidence type="ECO:0000256" key="2">
    <source>
        <dbReference type="ARBA" id="ARBA00005658"/>
    </source>
</evidence>
<keyword evidence="5 9" id="KW-0812">Transmembrane</keyword>
<dbReference type="Proteomes" id="UP001239215">
    <property type="component" value="Unassembled WGS sequence"/>
</dbReference>
<keyword evidence="3" id="KW-0813">Transport</keyword>
<comment type="caution">
    <text evidence="10">The sequence shown here is derived from an EMBL/GenBank/DDBJ whole genome shotgun (WGS) entry which is preliminary data.</text>
</comment>
<dbReference type="EMBL" id="JAUTAN010000001">
    <property type="protein sequence ID" value="MDQ1106424.1"/>
    <property type="molecule type" value="Genomic_DNA"/>
</dbReference>
<feature type="transmembrane region" description="Helical" evidence="9">
    <location>
        <begin position="346"/>
        <end position="364"/>
    </location>
</feature>
<feature type="transmembrane region" description="Helical" evidence="9">
    <location>
        <begin position="165"/>
        <end position="187"/>
    </location>
</feature>
<evidence type="ECO:0000256" key="7">
    <source>
        <dbReference type="ARBA" id="ARBA00023136"/>
    </source>
</evidence>
<reference evidence="10" key="1">
    <citation type="submission" date="2023-07" db="EMBL/GenBank/DDBJ databases">
        <title>Functional and genomic diversity of the sorghum phyllosphere microbiome.</title>
        <authorList>
            <person name="Shade A."/>
        </authorList>
    </citation>
    <scope>NUCLEOTIDE SEQUENCE</scope>
    <source>
        <strain evidence="10">SORGH_AS_1067</strain>
    </source>
</reference>
<feature type="transmembrane region" description="Helical" evidence="9">
    <location>
        <begin position="256"/>
        <end position="276"/>
    </location>
</feature>
<dbReference type="GO" id="GO:0005886">
    <property type="term" value="C:plasma membrane"/>
    <property type="evidence" value="ECO:0007669"/>
    <property type="project" value="UniProtKB-SubCell"/>
</dbReference>
<organism evidence="10 11">
    <name type="scientific">Nocardioides zeae</name>
    <dbReference type="NCBI Taxonomy" id="1457234"/>
    <lineage>
        <taxon>Bacteria</taxon>
        <taxon>Bacillati</taxon>
        <taxon>Actinomycetota</taxon>
        <taxon>Actinomycetes</taxon>
        <taxon>Propionibacteriales</taxon>
        <taxon>Nocardioidaceae</taxon>
        <taxon>Nocardioides</taxon>
    </lineage>
</organism>
<feature type="transmembrane region" description="Helical" evidence="9">
    <location>
        <begin position="115"/>
        <end position="136"/>
    </location>
</feature>
<protein>
    <submittedName>
        <fullName evidence="10">Choline/glycine/proline betaine transport protein</fullName>
    </submittedName>
</protein>
<feature type="compositionally biased region" description="Basic and acidic residues" evidence="8">
    <location>
        <begin position="1"/>
        <end position="12"/>
    </location>
</feature>